<proteinExistence type="predicted"/>
<reference evidence="2" key="1">
    <citation type="submission" date="2019-05" db="EMBL/GenBank/DDBJ databases">
        <title>Another draft genome of Portunus trituberculatus and its Hox gene families provides insights of decapod evolution.</title>
        <authorList>
            <person name="Jeong J.-H."/>
            <person name="Song I."/>
            <person name="Kim S."/>
            <person name="Choi T."/>
            <person name="Kim D."/>
            <person name="Ryu S."/>
            <person name="Kim W."/>
        </authorList>
    </citation>
    <scope>NUCLEOTIDE SEQUENCE [LARGE SCALE GENOMIC DNA]</scope>
    <source>
        <tissue evidence="2">Muscle</tissue>
    </source>
</reference>
<feature type="region of interest" description="Disordered" evidence="1">
    <location>
        <begin position="34"/>
        <end position="62"/>
    </location>
</feature>
<sequence length="82" mass="8730">MIESGNTITTTTSNTVYLKKEPCFASDTLSLSLSTPPVPPSQPPLSLFTQASPTPTSHPLPWIKTGEGVVGVAFRKVMQNPC</sequence>
<protein>
    <submittedName>
        <fullName evidence="2">Uncharacterized protein</fullName>
    </submittedName>
</protein>
<dbReference type="EMBL" id="VSRR010006649">
    <property type="protein sequence ID" value="MPC45264.1"/>
    <property type="molecule type" value="Genomic_DNA"/>
</dbReference>
<gene>
    <name evidence="2" type="ORF">E2C01_038959</name>
</gene>
<evidence type="ECO:0000313" key="3">
    <source>
        <dbReference type="Proteomes" id="UP000324222"/>
    </source>
</evidence>
<accession>A0A5B7FLG2</accession>
<keyword evidence="3" id="KW-1185">Reference proteome</keyword>
<comment type="caution">
    <text evidence="2">The sequence shown here is derived from an EMBL/GenBank/DDBJ whole genome shotgun (WGS) entry which is preliminary data.</text>
</comment>
<dbReference type="AlphaFoldDB" id="A0A5B7FLG2"/>
<evidence type="ECO:0000313" key="2">
    <source>
        <dbReference type="EMBL" id="MPC45264.1"/>
    </source>
</evidence>
<dbReference type="Proteomes" id="UP000324222">
    <property type="component" value="Unassembled WGS sequence"/>
</dbReference>
<evidence type="ECO:0000256" key="1">
    <source>
        <dbReference type="SAM" id="MobiDB-lite"/>
    </source>
</evidence>
<name>A0A5B7FLG2_PORTR</name>
<organism evidence="2 3">
    <name type="scientific">Portunus trituberculatus</name>
    <name type="common">Swimming crab</name>
    <name type="synonym">Neptunus trituberculatus</name>
    <dbReference type="NCBI Taxonomy" id="210409"/>
    <lineage>
        <taxon>Eukaryota</taxon>
        <taxon>Metazoa</taxon>
        <taxon>Ecdysozoa</taxon>
        <taxon>Arthropoda</taxon>
        <taxon>Crustacea</taxon>
        <taxon>Multicrustacea</taxon>
        <taxon>Malacostraca</taxon>
        <taxon>Eumalacostraca</taxon>
        <taxon>Eucarida</taxon>
        <taxon>Decapoda</taxon>
        <taxon>Pleocyemata</taxon>
        <taxon>Brachyura</taxon>
        <taxon>Eubrachyura</taxon>
        <taxon>Portunoidea</taxon>
        <taxon>Portunidae</taxon>
        <taxon>Portuninae</taxon>
        <taxon>Portunus</taxon>
    </lineage>
</organism>
<feature type="compositionally biased region" description="Polar residues" evidence="1">
    <location>
        <begin position="48"/>
        <end position="57"/>
    </location>
</feature>